<feature type="transmembrane region" description="Helical" evidence="6">
    <location>
        <begin position="283"/>
        <end position="299"/>
    </location>
</feature>
<keyword evidence="5 6" id="KW-0472">Membrane</keyword>
<dbReference type="PANTHER" id="PTHR30294">
    <property type="entry name" value="MEMBRANE COMPONENT OF ABC TRANSPORTER YHHJ-RELATED"/>
    <property type="match status" value="1"/>
</dbReference>
<evidence type="ECO:0000256" key="2">
    <source>
        <dbReference type="ARBA" id="ARBA00022475"/>
    </source>
</evidence>
<comment type="caution">
    <text evidence="8">The sequence shown here is derived from an EMBL/GenBank/DDBJ whole genome shotgun (WGS) entry which is preliminary data.</text>
</comment>
<name>A0ABD5Z4N8_9EURY</name>
<dbReference type="PANTHER" id="PTHR30294:SF29">
    <property type="entry name" value="MULTIDRUG ABC TRANSPORTER PERMEASE YBHS-RELATED"/>
    <property type="match status" value="1"/>
</dbReference>
<evidence type="ECO:0000259" key="7">
    <source>
        <dbReference type="Pfam" id="PF12698"/>
    </source>
</evidence>
<evidence type="ECO:0000256" key="3">
    <source>
        <dbReference type="ARBA" id="ARBA00022692"/>
    </source>
</evidence>
<protein>
    <submittedName>
        <fullName evidence="8">ABC transporter permease</fullName>
    </submittedName>
</protein>
<keyword evidence="4 6" id="KW-1133">Transmembrane helix</keyword>
<evidence type="ECO:0000313" key="8">
    <source>
        <dbReference type="EMBL" id="MFC7200212.1"/>
    </source>
</evidence>
<dbReference type="EMBL" id="JBHTAR010000011">
    <property type="protein sequence ID" value="MFC7200212.1"/>
    <property type="molecule type" value="Genomic_DNA"/>
</dbReference>
<evidence type="ECO:0000256" key="1">
    <source>
        <dbReference type="ARBA" id="ARBA00004651"/>
    </source>
</evidence>
<proteinExistence type="predicted"/>
<evidence type="ECO:0000256" key="6">
    <source>
        <dbReference type="SAM" id="Phobius"/>
    </source>
</evidence>
<dbReference type="Pfam" id="PF12698">
    <property type="entry name" value="ABC2_membrane_3"/>
    <property type="match status" value="1"/>
</dbReference>
<keyword evidence="2" id="KW-1003">Cell membrane</keyword>
<accession>A0ABD5Z4N8</accession>
<evidence type="ECO:0000256" key="4">
    <source>
        <dbReference type="ARBA" id="ARBA00022989"/>
    </source>
</evidence>
<feature type="domain" description="ABC-2 type transporter transmembrane" evidence="7">
    <location>
        <begin position="36"/>
        <end position="317"/>
    </location>
</feature>
<dbReference type="Proteomes" id="UP001596447">
    <property type="component" value="Unassembled WGS sequence"/>
</dbReference>
<sequence length="345" mass="36942">MRRLTLTRRELWSLRVEKTIVLALLIQLFVAAFSSFLVVGLVSMYSPGATQGAYTVEVGVAGNATDELAPVVAEGDARRVTRYADREAATRAFERGQVDALLLATERPNGRVVVDAVAPEGSFRTTLVVVQLKDALADFERQRRAELSHRLERQPLDLPPEAPANPYFGFTYTVLVPLLAFLPAFISGSIAADSLAEERERNTLDLLRVTPLSLPEIVDGKSLAFVAIAPAQAALWFAFLWANGTPVHNPLLVLVLVAAVTTVLVGAGQALALRVPNRRESQLLYSFGALLVFGGASLLPEPPQNAVAKLAVGSPSTSTYAVVAGSVVLAAGAYAFARRAARKVE</sequence>
<dbReference type="InterPro" id="IPR013525">
    <property type="entry name" value="ABC2_TM"/>
</dbReference>
<reference evidence="8 9" key="1">
    <citation type="journal article" date="2019" name="Int. J. Syst. Evol. Microbiol.">
        <title>The Global Catalogue of Microorganisms (GCM) 10K type strain sequencing project: providing services to taxonomists for standard genome sequencing and annotation.</title>
        <authorList>
            <consortium name="The Broad Institute Genomics Platform"/>
            <consortium name="The Broad Institute Genome Sequencing Center for Infectious Disease"/>
            <person name="Wu L."/>
            <person name="Ma J."/>
        </authorList>
    </citation>
    <scope>NUCLEOTIDE SEQUENCE [LARGE SCALE GENOMIC DNA]</scope>
    <source>
        <strain evidence="8 9">XZGYJ-43</strain>
    </source>
</reference>
<keyword evidence="3 6" id="KW-0812">Transmembrane</keyword>
<dbReference type="AlphaFoldDB" id="A0ABD5Z4N8"/>
<organism evidence="8 9">
    <name type="scientific">Halospeciosus flavus</name>
    <dbReference type="NCBI Taxonomy" id="3032283"/>
    <lineage>
        <taxon>Archaea</taxon>
        <taxon>Methanobacteriati</taxon>
        <taxon>Methanobacteriota</taxon>
        <taxon>Stenosarchaea group</taxon>
        <taxon>Halobacteria</taxon>
        <taxon>Halobacteriales</taxon>
        <taxon>Halobacteriaceae</taxon>
        <taxon>Halospeciosus</taxon>
    </lineage>
</organism>
<dbReference type="RefSeq" id="WP_279527000.1">
    <property type="nucleotide sequence ID" value="NZ_CP122312.1"/>
</dbReference>
<evidence type="ECO:0000256" key="5">
    <source>
        <dbReference type="ARBA" id="ARBA00023136"/>
    </source>
</evidence>
<feature type="transmembrane region" description="Helical" evidence="6">
    <location>
        <begin position="167"/>
        <end position="192"/>
    </location>
</feature>
<feature type="transmembrane region" description="Helical" evidence="6">
    <location>
        <begin position="223"/>
        <end position="244"/>
    </location>
</feature>
<gene>
    <name evidence="8" type="ORF">ACFQJ9_12460</name>
</gene>
<comment type="subcellular location">
    <subcellularLocation>
        <location evidence="1">Cell membrane</location>
        <topology evidence="1">Multi-pass membrane protein</topology>
    </subcellularLocation>
</comment>
<dbReference type="InterPro" id="IPR051449">
    <property type="entry name" value="ABC-2_transporter_component"/>
</dbReference>
<dbReference type="GO" id="GO:0005886">
    <property type="term" value="C:plasma membrane"/>
    <property type="evidence" value="ECO:0007669"/>
    <property type="project" value="UniProtKB-SubCell"/>
</dbReference>
<feature type="transmembrane region" description="Helical" evidence="6">
    <location>
        <begin position="20"/>
        <end position="45"/>
    </location>
</feature>
<feature type="transmembrane region" description="Helical" evidence="6">
    <location>
        <begin position="250"/>
        <end position="271"/>
    </location>
</feature>
<keyword evidence="9" id="KW-1185">Reference proteome</keyword>
<feature type="transmembrane region" description="Helical" evidence="6">
    <location>
        <begin position="319"/>
        <end position="337"/>
    </location>
</feature>
<evidence type="ECO:0000313" key="9">
    <source>
        <dbReference type="Proteomes" id="UP001596447"/>
    </source>
</evidence>